<protein>
    <recommendedName>
        <fullName evidence="4">Putative glutamine transport system permease protein GlnP</fullName>
    </recommendedName>
</protein>
<evidence type="ECO:0000256" key="3">
    <source>
        <dbReference type="ARBA" id="ARBA00010072"/>
    </source>
</evidence>
<dbReference type="PANTHER" id="PTHR30614">
    <property type="entry name" value="MEMBRANE COMPONENT OF AMINO ACID ABC TRANSPORTER"/>
    <property type="match status" value="1"/>
</dbReference>
<name>A0A1H9FZW9_9SPIR</name>
<reference evidence="13 14" key="1">
    <citation type="submission" date="2016-10" db="EMBL/GenBank/DDBJ databases">
        <authorList>
            <person name="de Groot N.N."/>
        </authorList>
    </citation>
    <scope>NUCLEOTIDE SEQUENCE [LARGE SCALE GENOMIC DNA]</scope>
    <source>
        <strain evidence="13 14">B25</strain>
    </source>
</reference>
<sequence length="222" mass="24222">MIQSFIDTMISGQRYMLIVEGLGITLLIAFCAIIIGTVIGFLLALMKVSGNKILKAVAEVYTTVLRGIPLATQLMIFYFVIFAPLGLNRLLVAILAYGFNSGAYCTEIFRAGIQGIDPGQTEAGRSLGLSKWQTVFKIVLPQAVKAVLPTYTSEFIVLIKETSVASFIAVMDMTKAGDMIRNATYNAWIPLLTCAAIYLVLTVGLTKLFGMLEKRMAKSDRS</sequence>
<evidence type="ECO:0000313" key="14">
    <source>
        <dbReference type="Proteomes" id="UP000182360"/>
    </source>
</evidence>
<dbReference type="GO" id="GO:0043190">
    <property type="term" value="C:ATP-binding cassette (ABC) transporter complex"/>
    <property type="evidence" value="ECO:0007669"/>
    <property type="project" value="InterPro"/>
</dbReference>
<dbReference type="InterPro" id="IPR043429">
    <property type="entry name" value="ArtM/GltK/GlnP/TcyL/YhdX-like"/>
</dbReference>
<dbReference type="PROSITE" id="PS50928">
    <property type="entry name" value="ABC_TM1"/>
    <property type="match status" value="1"/>
</dbReference>
<dbReference type="Proteomes" id="UP000182360">
    <property type="component" value="Unassembled WGS sequence"/>
</dbReference>
<dbReference type="eggNOG" id="COG0765">
    <property type="taxonomic scope" value="Bacteria"/>
</dbReference>
<evidence type="ECO:0000256" key="5">
    <source>
        <dbReference type="ARBA" id="ARBA00022448"/>
    </source>
</evidence>
<feature type="transmembrane region" description="Helical" evidence="11">
    <location>
        <begin position="22"/>
        <end position="45"/>
    </location>
</feature>
<dbReference type="PANTHER" id="PTHR30614:SF20">
    <property type="entry name" value="GLUTAMINE TRANSPORT SYSTEM PERMEASE PROTEIN GLNP"/>
    <property type="match status" value="1"/>
</dbReference>
<gene>
    <name evidence="13" type="ORF">SAMN04487977_104227</name>
</gene>
<dbReference type="SUPFAM" id="SSF161098">
    <property type="entry name" value="MetI-like"/>
    <property type="match status" value="1"/>
</dbReference>
<dbReference type="EMBL" id="FOFU01000004">
    <property type="protein sequence ID" value="SEQ43361.1"/>
    <property type="molecule type" value="Genomic_DNA"/>
</dbReference>
<keyword evidence="9 11" id="KW-1133">Transmembrane helix</keyword>
<dbReference type="AlphaFoldDB" id="A0A1H9FZW9"/>
<feature type="transmembrane region" description="Helical" evidence="11">
    <location>
        <begin position="187"/>
        <end position="209"/>
    </location>
</feature>
<dbReference type="NCBIfam" id="TIGR01726">
    <property type="entry name" value="HEQRo_perm_3TM"/>
    <property type="match status" value="1"/>
</dbReference>
<dbReference type="Pfam" id="PF00528">
    <property type="entry name" value="BPD_transp_1"/>
    <property type="match status" value="1"/>
</dbReference>
<feature type="domain" description="ABC transmembrane type-1" evidence="12">
    <location>
        <begin position="22"/>
        <end position="209"/>
    </location>
</feature>
<dbReference type="GO" id="GO:0022857">
    <property type="term" value="F:transmembrane transporter activity"/>
    <property type="evidence" value="ECO:0007669"/>
    <property type="project" value="InterPro"/>
</dbReference>
<feature type="transmembrane region" description="Helical" evidence="11">
    <location>
        <begin position="76"/>
        <end position="99"/>
    </location>
</feature>
<dbReference type="STRING" id="163.SAMN04487775_10968"/>
<evidence type="ECO:0000256" key="8">
    <source>
        <dbReference type="ARBA" id="ARBA00022970"/>
    </source>
</evidence>
<evidence type="ECO:0000313" key="13">
    <source>
        <dbReference type="EMBL" id="SEQ43361.1"/>
    </source>
</evidence>
<evidence type="ECO:0000259" key="12">
    <source>
        <dbReference type="PROSITE" id="PS50928"/>
    </source>
</evidence>
<organism evidence="13 14">
    <name type="scientific">Treponema bryantii</name>
    <dbReference type="NCBI Taxonomy" id="163"/>
    <lineage>
        <taxon>Bacteria</taxon>
        <taxon>Pseudomonadati</taxon>
        <taxon>Spirochaetota</taxon>
        <taxon>Spirochaetia</taxon>
        <taxon>Spirochaetales</taxon>
        <taxon>Treponemataceae</taxon>
        <taxon>Treponema</taxon>
    </lineage>
</organism>
<dbReference type="CDD" id="cd06261">
    <property type="entry name" value="TM_PBP2"/>
    <property type="match status" value="1"/>
</dbReference>
<dbReference type="FunFam" id="1.10.3720.10:FF:000033">
    <property type="entry name" value="Polar amino acid ABC transporter permease"/>
    <property type="match status" value="1"/>
</dbReference>
<evidence type="ECO:0000256" key="4">
    <source>
        <dbReference type="ARBA" id="ARBA00016506"/>
    </source>
</evidence>
<comment type="similarity">
    <text evidence="3">Belongs to the binding-protein-dependent transport system permease family. HisMQ subfamily.</text>
</comment>
<keyword evidence="6" id="KW-1003">Cell membrane</keyword>
<dbReference type="InterPro" id="IPR000515">
    <property type="entry name" value="MetI-like"/>
</dbReference>
<proteinExistence type="inferred from homology"/>
<evidence type="ECO:0000256" key="7">
    <source>
        <dbReference type="ARBA" id="ARBA00022692"/>
    </source>
</evidence>
<dbReference type="Gene3D" id="1.10.3720.10">
    <property type="entry name" value="MetI-like"/>
    <property type="match status" value="1"/>
</dbReference>
<evidence type="ECO:0000256" key="9">
    <source>
        <dbReference type="ARBA" id="ARBA00022989"/>
    </source>
</evidence>
<keyword evidence="7 11" id="KW-0812">Transmembrane</keyword>
<evidence type="ECO:0000256" key="11">
    <source>
        <dbReference type="RuleBase" id="RU363032"/>
    </source>
</evidence>
<dbReference type="InterPro" id="IPR035906">
    <property type="entry name" value="MetI-like_sf"/>
</dbReference>
<keyword evidence="8" id="KW-0029">Amino-acid transport</keyword>
<evidence type="ECO:0000256" key="1">
    <source>
        <dbReference type="ARBA" id="ARBA00003159"/>
    </source>
</evidence>
<dbReference type="OrthoDB" id="9774451at2"/>
<evidence type="ECO:0000256" key="2">
    <source>
        <dbReference type="ARBA" id="ARBA00004429"/>
    </source>
</evidence>
<comment type="function">
    <text evidence="1">Part of the binding-protein-dependent transport system for glutamine; probably responsible for the translocation of the substrate across the membrane.</text>
</comment>
<dbReference type="InterPro" id="IPR010065">
    <property type="entry name" value="AA_ABC_transptr_permease_3TM"/>
</dbReference>
<keyword evidence="10 11" id="KW-0472">Membrane</keyword>
<accession>A0A1H9FZW9</accession>
<evidence type="ECO:0000256" key="6">
    <source>
        <dbReference type="ARBA" id="ARBA00022475"/>
    </source>
</evidence>
<keyword evidence="14" id="KW-1185">Reference proteome</keyword>
<evidence type="ECO:0000256" key="10">
    <source>
        <dbReference type="ARBA" id="ARBA00023136"/>
    </source>
</evidence>
<dbReference type="GO" id="GO:0006865">
    <property type="term" value="P:amino acid transport"/>
    <property type="evidence" value="ECO:0007669"/>
    <property type="project" value="UniProtKB-KW"/>
</dbReference>
<comment type="subcellular location">
    <subcellularLocation>
        <location evidence="2">Cell inner membrane</location>
        <topology evidence="2">Multi-pass membrane protein</topology>
    </subcellularLocation>
    <subcellularLocation>
        <location evidence="11">Cell membrane</location>
        <topology evidence="11">Multi-pass membrane protein</topology>
    </subcellularLocation>
</comment>
<keyword evidence="5 11" id="KW-0813">Transport</keyword>